<dbReference type="AlphaFoldDB" id="A0A0B5DP74"/>
<keyword evidence="1" id="KW-0812">Transmembrane</keyword>
<reference evidence="2 3" key="1">
    <citation type="journal article" date="2014" name="Int. J. Syst. Evol. Microbiol.">
        <title>Celeribacter indicus sp. nov., a polycyclic aromatic hydrocarbon-degrading bacterium from deep-sea sediment and reclassification of Huaishuia halophila as Celeribacter halophilus comb. nov.</title>
        <authorList>
            <person name="Lai Q."/>
            <person name="Cao J."/>
            <person name="Yuan J."/>
            <person name="Li F."/>
            <person name="Shao Z."/>
        </authorList>
    </citation>
    <scope>NUCLEOTIDE SEQUENCE [LARGE SCALE GENOMIC DNA]</scope>
    <source>
        <strain evidence="2">P73</strain>
    </source>
</reference>
<keyword evidence="3" id="KW-1185">Reference proteome</keyword>
<dbReference type="RefSeq" id="WP_043868146.1">
    <property type="nucleotide sequence ID" value="NZ_CP004393.1"/>
</dbReference>
<gene>
    <name evidence="2" type="ORF">P73_0284</name>
</gene>
<feature type="transmembrane region" description="Helical" evidence="1">
    <location>
        <begin position="12"/>
        <end position="34"/>
    </location>
</feature>
<dbReference type="STRING" id="1208324.P73_0284"/>
<dbReference type="EMBL" id="CP004393">
    <property type="protein sequence ID" value="AJE44999.1"/>
    <property type="molecule type" value="Genomic_DNA"/>
</dbReference>
<protein>
    <recommendedName>
        <fullName evidence="4">Lipopolysaccharide export system protein LptC</fullName>
    </recommendedName>
</protein>
<dbReference type="Proteomes" id="UP000031521">
    <property type="component" value="Chromosome"/>
</dbReference>
<evidence type="ECO:0008006" key="4">
    <source>
        <dbReference type="Google" id="ProtNLM"/>
    </source>
</evidence>
<evidence type="ECO:0000313" key="3">
    <source>
        <dbReference type="Proteomes" id="UP000031521"/>
    </source>
</evidence>
<dbReference type="OrthoDB" id="7871110at2"/>
<evidence type="ECO:0000313" key="2">
    <source>
        <dbReference type="EMBL" id="AJE44999.1"/>
    </source>
</evidence>
<accession>A0A0B5DP74</accession>
<dbReference type="KEGG" id="cid:P73_0284"/>
<evidence type="ECO:0000256" key="1">
    <source>
        <dbReference type="SAM" id="Phobius"/>
    </source>
</evidence>
<proteinExistence type="predicted"/>
<organism evidence="2 3">
    <name type="scientific">Celeribacter indicus</name>
    <dbReference type="NCBI Taxonomy" id="1208324"/>
    <lineage>
        <taxon>Bacteria</taxon>
        <taxon>Pseudomonadati</taxon>
        <taxon>Pseudomonadota</taxon>
        <taxon>Alphaproteobacteria</taxon>
        <taxon>Rhodobacterales</taxon>
        <taxon>Roseobacteraceae</taxon>
        <taxon>Celeribacter</taxon>
    </lineage>
</organism>
<keyword evidence="1" id="KW-0472">Membrane</keyword>
<sequence length="204" mass="22014">MSRYDNPYSRFVALAKIVLPLASLAMLATLFLFARGREFEVSIPYAEVDLEQLAREQRLEFPSFATVTRDGSQLELAADIVRPDLSTQDVVNSNGIRGSLRMPGSGTVTLKADDAVLDGPSRIAELSGHVEVQTSTGYLIISERVATMLDVSRIESPGAVSAEGPPGTLAAGSMEISQDVESGDYLLVFKNGVKLVYEPETSEE</sequence>
<dbReference type="HOGENOM" id="CLU_114957_0_0_5"/>
<keyword evidence="1" id="KW-1133">Transmembrane helix</keyword>
<name>A0A0B5DP74_9RHOB</name>